<feature type="signal peptide" evidence="11">
    <location>
        <begin position="1"/>
        <end position="21"/>
    </location>
</feature>
<dbReference type="GO" id="GO:0004222">
    <property type="term" value="F:metalloendopeptidase activity"/>
    <property type="evidence" value="ECO:0007669"/>
    <property type="project" value="InterPro"/>
</dbReference>
<keyword evidence="5" id="KW-0378">Hydrolase</keyword>
<feature type="binding site" evidence="10">
    <location>
        <position position="423"/>
    </location>
    <ligand>
        <name>Zn(2+)</name>
        <dbReference type="ChEBI" id="CHEBI:29105"/>
        <note>catalytic</note>
    </ligand>
</feature>
<dbReference type="Pfam" id="PF17771">
    <property type="entry name" value="ADAMTS_CR_2"/>
    <property type="match status" value="1"/>
</dbReference>
<proteinExistence type="predicted"/>
<dbReference type="InterPro" id="IPR041645">
    <property type="entry name" value="ADAMTS_CR_2"/>
</dbReference>
<evidence type="ECO:0000256" key="5">
    <source>
        <dbReference type="ARBA" id="ARBA00022801"/>
    </source>
</evidence>
<evidence type="ECO:0000256" key="4">
    <source>
        <dbReference type="ARBA" id="ARBA00022737"/>
    </source>
</evidence>
<dbReference type="GeneID" id="106171035"/>
<evidence type="ECO:0000256" key="10">
    <source>
        <dbReference type="PROSITE-ProRule" id="PRU00276"/>
    </source>
</evidence>
<dbReference type="PANTHER" id="PTHR11905">
    <property type="entry name" value="ADAM A DISINTEGRIN AND METALLOPROTEASE DOMAIN"/>
    <property type="match status" value="1"/>
</dbReference>
<keyword evidence="1" id="KW-0645">Protease</keyword>
<dbReference type="InterPro" id="IPR024079">
    <property type="entry name" value="MetalloPept_cat_dom_sf"/>
</dbReference>
<dbReference type="InParanoid" id="A0A1S3J9N1"/>
<dbReference type="InterPro" id="IPR003582">
    <property type="entry name" value="ShKT_dom"/>
</dbReference>
<dbReference type="OrthoDB" id="10035764at2759"/>
<evidence type="ECO:0000259" key="12">
    <source>
        <dbReference type="PROSITE" id="PS50215"/>
    </source>
</evidence>
<evidence type="ECO:0000313" key="15">
    <source>
        <dbReference type="RefSeq" id="XP_013406579.1"/>
    </source>
</evidence>
<dbReference type="InterPro" id="IPR001590">
    <property type="entry name" value="Peptidase_M12B"/>
</dbReference>
<feature type="domain" description="Peptidase M12B" evidence="12">
    <location>
        <begin position="246"/>
        <end position="473"/>
    </location>
</feature>
<dbReference type="SUPFAM" id="SSF55486">
    <property type="entry name" value="Metalloproteases ('zincins'), catalytic domain"/>
    <property type="match status" value="1"/>
</dbReference>
<feature type="binding site" evidence="10">
    <location>
        <position position="417"/>
    </location>
    <ligand>
        <name>Zn(2+)</name>
        <dbReference type="ChEBI" id="CHEBI:29105"/>
        <note>catalytic</note>
    </ligand>
</feature>
<reference evidence="15" key="1">
    <citation type="submission" date="2025-08" db="UniProtKB">
        <authorList>
            <consortium name="RefSeq"/>
        </authorList>
    </citation>
    <scope>IDENTIFICATION</scope>
    <source>
        <tissue evidence="15">Gonads</tissue>
    </source>
</reference>
<keyword evidence="2 10" id="KW-0479">Metal-binding</keyword>
<feature type="active site" evidence="10">
    <location>
        <position position="414"/>
    </location>
</feature>
<keyword evidence="14" id="KW-1185">Reference proteome</keyword>
<evidence type="ECO:0000313" key="14">
    <source>
        <dbReference type="Proteomes" id="UP000085678"/>
    </source>
</evidence>
<evidence type="ECO:0000256" key="9">
    <source>
        <dbReference type="ARBA" id="ARBA00023180"/>
    </source>
</evidence>
<dbReference type="InterPro" id="IPR002870">
    <property type="entry name" value="Peptidase_M12B_N"/>
</dbReference>
<dbReference type="GO" id="GO:0046872">
    <property type="term" value="F:metal ion binding"/>
    <property type="evidence" value="ECO:0007669"/>
    <property type="project" value="UniProtKB-KW"/>
</dbReference>
<dbReference type="Proteomes" id="UP000085678">
    <property type="component" value="Unplaced"/>
</dbReference>
<evidence type="ECO:0000256" key="1">
    <source>
        <dbReference type="ARBA" id="ARBA00022670"/>
    </source>
</evidence>
<feature type="binding site" evidence="10">
    <location>
        <position position="413"/>
    </location>
    <ligand>
        <name>Zn(2+)</name>
        <dbReference type="ChEBI" id="CHEBI:29105"/>
        <note>catalytic</note>
    </ligand>
</feature>
<feature type="chain" id="PRO_5010262722" evidence="11">
    <location>
        <begin position="22"/>
        <end position="798"/>
    </location>
</feature>
<dbReference type="AlphaFoldDB" id="A0A1S3J9N1"/>
<dbReference type="PANTHER" id="PTHR11905:SF159">
    <property type="entry name" value="ADAM METALLOPROTEASE"/>
    <property type="match status" value="1"/>
</dbReference>
<dbReference type="Pfam" id="PF01421">
    <property type="entry name" value="Reprolysin"/>
    <property type="match status" value="1"/>
</dbReference>
<gene>
    <name evidence="15" type="primary">LOC106171035</name>
</gene>
<dbReference type="PROSITE" id="PS50092">
    <property type="entry name" value="TSP1"/>
    <property type="match status" value="2"/>
</dbReference>
<sequence length="798" mass="87012">MKSGLPLCVFLLTVTGTVLDAAYITKIDLGDVQAQAVKVRELAPDIEAIPAERDLNAASDQLEPFLRYQFEAHGKKFDLQLEKNKHVDVKNAPVYYVQEDGTVVKKSTQNNDDFAMYHDKKNNAAVAVSKVNTDGKTNKRMEGFVIDNNDMFEMRHLKDDEYLVFRQNIEAKKPGPEVRSFDDTYERETSRRSLDIVSDKTAKSNGGSDLLRNLLEVLETVKNKKSEKDVELQRKQTSFSSNHINAGVELLVSTDDSVWDYFYSRNNNNAEAAETELRKYYALLVNGIDLRYQNIEDRDLNIYVVLSGYVIAKSPSQSSWFSGNLFSGAVKDGRQLVRHDQSLNAWCNYRRDNLGSLPEHDHGMAFTMRELASSTSDTNVAGYAPVSGICSLASSCSVLESHGGFSSFITAAHELGHNLGSHHDGSYSSSYDNRACSASAGNIMAPSAGSSNPTNGYYFSACSIAEFKKGLADACCLVDTGTYGNAAEYNSHTQHLPGQLYSATEQCRMLYGDNSVPRKEEGDPDFCQYLWCRSGNGYTHGYKPPADGTDCDTGKWCIEGVCVSKTDPLPSSHGSSDQETSWCPYGWPGDQCPDSDAPSINVGQGWESCNSAIRRDGDRLCANSQVSASGFCCIQCYYHSQSKLSAPSWGPWGGWSTCTRTCGGGTLSRDRACEGGSSCLGVSSETQECNTNECQVSTVDGNWSDWGTWSACSVTCGSGQRTRTKTCNNPAPSNGGSWCCHNGQCLYNSLRSTGSCNAGSCGGGTSSCTTDAYSWCPSYAAYCSSLEFLQENCCATCA</sequence>
<protein>
    <submittedName>
        <fullName evidence="15">A disintegrin and metalloproteinase with thrombospondin motifs 3</fullName>
    </submittedName>
</protein>
<keyword evidence="8" id="KW-1015">Disulfide bond</keyword>
<keyword evidence="7 15" id="KW-0482">Metalloprotease</keyword>
<dbReference type="PROSITE" id="PS50215">
    <property type="entry name" value="ADAM_MEPRO"/>
    <property type="match status" value="1"/>
</dbReference>
<dbReference type="Gene3D" id="3.40.1620.60">
    <property type="match status" value="1"/>
</dbReference>
<dbReference type="Gene3D" id="2.20.100.10">
    <property type="entry name" value="Thrombospondin type-1 (TSP1) repeat"/>
    <property type="match status" value="2"/>
</dbReference>
<dbReference type="InterPro" id="IPR000884">
    <property type="entry name" value="TSP1_rpt"/>
</dbReference>
<dbReference type="SUPFAM" id="SSF82895">
    <property type="entry name" value="TSP-1 type 1 repeat"/>
    <property type="match status" value="2"/>
</dbReference>
<dbReference type="SMART" id="SM00209">
    <property type="entry name" value="TSP1"/>
    <property type="match status" value="2"/>
</dbReference>
<evidence type="ECO:0000256" key="2">
    <source>
        <dbReference type="ARBA" id="ARBA00022723"/>
    </source>
</evidence>
<accession>A0A1S3J9N1</accession>
<dbReference type="RefSeq" id="XP_013406579.1">
    <property type="nucleotide sequence ID" value="XM_013551125.1"/>
</dbReference>
<dbReference type="GO" id="GO:0006509">
    <property type="term" value="P:membrane protein ectodomain proteolysis"/>
    <property type="evidence" value="ECO:0007669"/>
    <property type="project" value="TreeGrafter"/>
</dbReference>
<dbReference type="Gene3D" id="3.40.390.10">
    <property type="entry name" value="Collagenase (Catalytic Domain)"/>
    <property type="match status" value="1"/>
</dbReference>
<name>A0A1S3J9N1_LINAN</name>
<dbReference type="KEGG" id="lak:106171035"/>
<evidence type="ECO:0000256" key="3">
    <source>
        <dbReference type="ARBA" id="ARBA00022729"/>
    </source>
</evidence>
<organism evidence="14 15">
    <name type="scientific">Lingula anatina</name>
    <name type="common">Brachiopod</name>
    <name type="synonym">Lingula unguis</name>
    <dbReference type="NCBI Taxonomy" id="7574"/>
    <lineage>
        <taxon>Eukaryota</taxon>
        <taxon>Metazoa</taxon>
        <taxon>Spiralia</taxon>
        <taxon>Lophotrochozoa</taxon>
        <taxon>Brachiopoda</taxon>
        <taxon>Linguliformea</taxon>
        <taxon>Lingulata</taxon>
        <taxon>Lingulida</taxon>
        <taxon>Linguloidea</taxon>
        <taxon>Lingulidae</taxon>
        <taxon>Lingula</taxon>
    </lineage>
</organism>
<feature type="domain" description="ShKT" evidence="13">
    <location>
        <begin position="768"/>
        <end position="798"/>
    </location>
</feature>
<keyword evidence="9" id="KW-0325">Glycoprotein</keyword>
<dbReference type="InterPro" id="IPR036383">
    <property type="entry name" value="TSP1_rpt_sf"/>
</dbReference>
<dbReference type="Pfam" id="PF01562">
    <property type="entry name" value="Pep_M12B_propep"/>
    <property type="match status" value="1"/>
</dbReference>
<keyword evidence="4" id="KW-0677">Repeat</keyword>
<keyword evidence="3 11" id="KW-0732">Signal</keyword>
<evidence type="ECO:0000256" key="7">
    <source>
        <dbReference type="ARBA" id="ARBA00023049"/>
    </source>
</evidence>
<dbReference type="Pfam" id="PF00090">
    <property type="entry name" value="TSP_1"/>
    <property type="match status" value="2"/>
</dbReference>
<comment type="caution">
    <text evidence="10">Lacks conserved residue(s) required for the propagation of feature annotation.</text>
</comment>
<keyword evidence="6 10" id="KW-0862">Zinc</keyword>
<evidence type="ECO:0000256" key="6">
    <source>
        <dbReference type="ARBA" id="ARBA00022833"/>
    </source>
</evidence>
<dbReference type="PROSITE" id="PS51670">
    <property type="entry name" value="SHKT"/>
    <property type="match status" value="1"/>
</dbReference>
<evidence type="ECO:0000256" key="11">
    <source>
        <dbReference type="SAM" id="SignalP"/>
    </source>
</evidence>
<evidence type="ECO:0000256" key="8">
    <source>
        <dbReference type="ARBA" id="ARBA00023157"/>
    </source>
</evidence>
<evidence type="ECO:0000259" key="13">
    <source>
        <dbReference type="PROSITE" id="PS51670"/>
    </source>
</evidence>